<dbReference type="EMBL" id="JAHLJV010000092">
    <property type="protein sequence ID" value="KAK1573440.1"/>
    <property type="molecule type" value="Genomic_DNA"/>
</dbReference>
<protein>
    <submittedName>
        <fullName evidence="2">Uncharacterized protein</fullName>
    </submittedName>
</protein>
<gene>
    <name evidence="2" type="ORF">LY79DRAFT_583653</name>
</gene>
<evidence type="ECO:0000313" key="3">
    <source>
        <dbReference type="Proteomes" id="UP001230504"/>
    </source>
</evidence>
<keyword evidence="3" id="KW-1185">Reference proteome</keyword>
<proteinExistence type="predicted"/>
<organism evidence="2 3">
    <name type="scientific">Colletotrichum navitas</name>
    <dbReference type="NCBI Taxonomy" id="681940"/>
    <lineage>
        <taxon>Eukaryota</taxon>
        <taxon>Fungi</taxon>
        <taxon>Dikarya</taxon>
        <taxon>Ascomycota</taxon>
        <taxon>Pezizomycotina</taxon>
        <taxon>Sordariomycetes</taxon>
        <taxon>Hypocreomycetidae</taxon>
        <taxon>Glomerellales</taxon>
        <taxon>Glomerellaceae</taxon>
        <taxon>Colletotrichum</taxon>
        <taxon>Colletotrichum graminicola species complex</taxon>
    </lineage>
</organism>
<reference evidence="2" key="1">
    <citation type="submission" date="2021-06" db="EMBL/GenBank/DDBJ databases">
        <title>Comparative genomics, transcriptomics and evolutionary studies reveal genomic signatures of adaptation to plant cell wall in hemibiotrophic fungi.</title>
        <authorList>
            <consortium name="DOE Joint Genome Institute"/>
            <person name="Baroncelli R."/>
            <person name="Diaz J.F."/>
            <person name="Benocci T."/>
            <person name="Peng M."/>
            <person name="Battaglia E."/>
            <person name="Haridas S."/>
            <person name="Andreopoulos W."/>
            <person name="Labutti K."/>
            <person name="Pangilinan J."/>
            <person name="Floch G.L."/>
            <person name="Makela M.R."/>
            <person name="Henrissat B."/>
            <person name="Grigoriev I.V."/>
            <person name="Crouch J.A."/>
            <person name="De Vries R.P."/>
            <person name="Sukno S.A."/>
            <person name="Thon M.R."/>
        </authorList>
    </citation>
    <scope>NUCLEOTIDE SEQUENCE</scope>
    <source>
        <strain evidence="2">CBS 125086</strain>
    </source>
</reference>
<dbReference type="Proteomes" id="UP001230504">
    <property type="component" value="Unassembled WGS sequence"/>
</dbReference>
<comment type="caution">
    <text evidence="2">The sequence shown here is derived from an EMBL/GenBank/DDBJ whole genome shotgun (WGS) entry which is preliminary data.</text>
</comment>
<dbReference type="GeneID" id="85444583"/>
<sequence>MKHYDTKAAIFSLHRRENWVALRVVSSVRPVLVMPFTSASPTRVAKHLRNVHSTSYVANCTTASFNQPSYGTPFPVSNTTATSSRLPSPLRSEGHWAISPTLPGTLGGQQGSDFQPCIRTVLGLLRPTPSSPSTTATERFAGDMSFVANPGGDTDPGFVPTHTGYQSPRRSEHPG</sequence>
<name>A0AAD8PPL9_9PEZI</name>
<evidence type="ECO:0000256" key="1">
    <source>
        <dbReference type="SAM" id="MobiDB-lite"/>
    </source>
</evidence>
<feature type="region of interest" description="Disordered" evidence="1">
    <location>
        <begin position="143"/>
        <end position="175"/>
    </location>
</feature>
<evidence type="ECO:0000313" key="2">
    <source>
        <dbReference type="EMBL" id="KAK1573440.1"/>
    </source>
</evidence>
<dbReference type="AlphaFoldDB" id="A0AAD8PPL9"/>
<accession>A0AAD8PPL9</accession>
<dbReference type="RefSeq" id="XP_060409062.1">
    <property type="nucleotide sequence ID" value="XM_060560343.1"/>
</dbReference>